<dbReference type="PANTHER" id="PTHR28535">
    <property type="entry name" value="ZINC FINGER GRF-TYPE CONTAINING 1"/>
    <property type="match status" value="1"/>
</dbReference>
<organism evidence="2 3">
    <name type="scientific">Escallonia rubra</name>
    <dbReference type="NCBI Taxonomy" id="112253"/>
    <lineage>
        <taxon>Eukaryota</taxon>
        <taxon>Viridiplantae</taxon>
        <taxon>Streptophyta</taxon>
        <taxon>Embryophyta</taxon>
        <taxon>Tracheophyta</taxon>
        <taxon>Spermatophyta</taxon>
        <taxon>Magnoliopsida</taxon>
        <taxon>eudicotyledons</taxon>
        <taxon>Gunneridae</taxon>
        <taxon>Pentapetalae</taxon>
        <taxon>asterids</taxon>
        <taxon>campanulids</taxon>
        <taxon>Escalloniales</taxon>
        <taxon>Escalloniaceae</taxon>
        <taxon>Escallonia</taxon>
    </lineage>
</organism>
<name>A0AA88QY73_9ASTE</name>
<evidence type="ECO:0000259" key="1">
    <source>
        <dbReference type="Pfam" id="PF10382"/>
    </source>
</evidence>
<dbReference type="GO" id="GO:0005634">
    <property type="term" value="C:nucleus"/>
    <property type="evidence" value="ECO:0007669"/>
    <property type="project" value="TreeGrafter"/>
</dbReference>
<reference evidence="2" key="1">
    <citation type="submission" date="2022-12" db="EMBL/GenBank/DDBJ databases">
        <title>Draft genome assemblies for two species of Escallonia (Escalloniales).</title>
        <authorList>
            <person name="Chanderbali A."/>
            <person name="Dervinis C."/>
            <person name="Anghel I."/>
            <person name="Soltis D."/>
            <person name="Soltis P."/>
            <person name="Zapata F."/>
        </authorList>
    </citation>
    <scope>NUCLEOTIDE SEQUENCE</scope>
    <source>
        <strain evidence="2">UCBG92.1500</strain>
        <tissue evidence="2">Leaf</tissue>
    </source>
</reference>
<feature type="domain" description="5'-3' DNA helicase ZGRF1-like N-terminal" evidence="1">
    <location>
        <begin position="6"/>
        <end position="79"/>
    </location>
</feature>
<keyword evidence="3" id="KW-1185">Reference proteome</keyword>
<proteinExistence type="predicted"/>
<evidence type="ECO:0000313" key="3">
    <source>
        <dbReference type="Proteomes" id="UP001187471"/>
    </source>
</evidence>
<dbReference type="Pfam" id="PF10382">
    <property type="entry name" value="ZGRF1-like_N"/>
    <property type="match status" value="1"/>
</dbReference>
<dbReference type="InterPro" id="IPR018838">
    <property type="entry name" value="ZGRF1-like_N"/>
</dbReference>
<evidence type="ECO:0000313" key="2">
    <source>
        <dbReference type="EMBL" id="KAK2978637.1"/>
    </source>
</evidence>
<dbReference type="GO" id="GO:0006302">
    <property type="term" value="P:double-strand break repair"/>
    <property type="evidence" value="ECO:0007669"/>
    <property type="project" value="TreeGrafter"/>
</dbReference>
<dbReference type="PANTHER" id="PTHR28535:SF1">
    <property type="entry name" value="PROTEIN ZGRF1"/>
    <property type="match status" value="1"/>
</dbReference>
<dbReference type="Proteomes" id="UP001187471">
    <property type="component" value="Unassembled WGS sequence"/>
</dbReference>
<dbReference type="GO" id="GO:0035861">
    <property type="term" value="C:site of double-strand break"/>
    <property type="evidence" value="ECO:0007669"/>
    <property type="project" value="TreeGrafter"/>
</dbReference>
<gene>
    <name evidence="2" type="ORF">RJ640_019094</name>
</gene>
<comment type="caution">
    <text evidence="2">The sequence shown here is derived from an EMBL/GenBank/DDBJ whole genome shotgun (WGS) entry which is preliminary data.</text>
</comment>
<accession>A0AA88QY73</accession>
<sequence>MGDARRWSVTYTKHVKQKRKVYQDGFLELQSSSHKVVLYDDCEKLLDSRFVKMDDVVRSGETLTFGAYLVDIGDPEGEQKPKPNLNLQGREKKISEKAGSQHGHKFKNILHSDGIAYFFPLPRYYFVP</sequence>
<dbReference type="AlphaFoldDB" id="A0AA88QY73"/>
<protein>
    <recommendedName>
        <fullName evidence="1">5'-3' DNA helicase ZGRF1-like N-terminal domain-containing protein</fullName>
    </recommendedName>
</protein>
<dbReference type="InterPro" id="IPR052800">
    <property type="entry name" value="DNA_Repair_Helicase_ZGRF1"/>
</dbReference>
<dbReference type="EMBL" id="JAVXUO010001850">
    <property type="protein sequence ID" value="KAK2978637.1"/>
    <property type="molecule type" value="Genomic_DNA"/>
</dbReference>